<name>A0A2P5B1I2_PARAD</name>
<dbReference type="Proteomes" id="UP000237105">
    <property type="component" value="Unassembled WGS sequence"/>
</dbReference>
<reference evidence="3" key="1">
    <citation type="submission" date="2016-06" db="EMBL/GenBank/DDBJ databases">
        <title>Parallel loss of symbiosis genes in relatives of nitrogen-fixing non-legume Parasponia.</title>
        <authorList>
            <person name="Van Velzen R."/>
            <person name="Holmer R."/>
            <person name="Bu F."/>
            <person name="Rutten L."/>
            <person name="Van Zeijl A."/>
            <person name="Liu W."/>
            <person name="Santuari L."/>
            <person name="Cao Q."/>
            <person name="Sharma T."/>
            <person name="Shen D."/>
            <person name="Roswanjaya Y."/>
            <person name="Wardhani T."/>
            <person name="Kalhor M.S."/>
            <person name="Jansen J."/>
            <person name="Van den Hoogen J."/>
            <person name="Gungor B."/>
            <person name="Hartog M."/>
            <person name="Hontelez J."/>
            <person name="Verver J."/>
            <person name="Yang W.-C."/>
            <person name="Schijlen E."/>
            <person name="Repin R."/>
            <person name="Schilthuizen M."/>
            <person name="Schranz E."/>
            <person name="Heidstra R."/>
            <person name="Miyata K."/>
            <person name="Fedorova E."/>
            <person name="Kohlen W."/>
            <person name="Bisseling T."/>
            <person name="Smit S."/>
            <person name="Geurts R."/>
        </authorList>
    </citation>
    <scope>NUCLEOTIDE SEQUENCE [LARGE SCALE GENOMIC DNA]</scope>
    <source>
        <strain evidence="3">cv. WU1-14</strain>
    </source>
</reference>
<feature type="compositionally biased region" description="Polar residues" evidence="1">
    <location>
        <begin position="1"/>
        <end position="11"/>
    </location>
</feature>
<evidence type="ECO:0000313" key="3">
    <source>
        <dbReference type="Proteomes" id="UP000237105"/>
    </source>
</evidence>
<sequence length="83" mass="9332">MITTAPAQTPAPQGVKRPVPDQGPTPKQEARTQGDKRRKASRDTLPKYELKTPIDVIYLQNRDRGIFKDPPKSGVPEHMKNKN</sequence>
<dbReference type="OrthoDB" id="1748993at2759"/>
<evidence type="ECO:0000313" key="2">
    <source>
        <dbReference type="EMBL" id="PON42639.1"/>
    </source>
</evidence>
<comment type="caution">
    <text evidence="2">The sequence shown here is derived from an EMBL/GenBank/DDBJ whole genome shotgun (WGS) entry which is preliminary data.</text>
</comment>
<feature type="compositionally biased region" description="Basic and acidic residues" evidence="1">
    <location>
        <begin position="28"/>
        <end position="47"/>
    </location>
</feature>
<feature type="region of interest" description="Disordered" evidence="1">
    <location>
        <begin position="1"/>
        <end position="47"/>
    </location>
</feature>
<accession>A0A2P5B1I2</accession>
<organism evidence="2 3">
    <name type="scientific">Parasponia andersonii</name>
    <name type="common">Sponia andersonii</name>
    <dbReference type="NCBI Taxonomy" id="3476"/>
    <lineage>
        <taxon>Eukaryota</taxon>
        <taxon>Viridiplantae</taxon>
        <taxon>Streptophyta</taxon>
        <taxon>Embryophyta</taxon>
        <taxon>Tracheophyta</taxon>
        <taxon>Spermatophyta</taxon>
        <taxon>Magnoliopsida</taxon>
        <taxon>eudicotyledons</taxon>
        <taxon>Gunneridae</taxon>
        <taxon>Pentapetalae</taxon>
        <taxon>rosids</taxon>
        <taxon>fabids</taxon>
        <taxon>Rosales</taxon>
        <taxon>Cannabaceae</taxon>
        <taxon>Parasponia</taxon>
    </lineage>
</organism>
<keyword evidence="3" id="KW-1185">Reference proteome</keyword>
<dbReference type="EMBL" id="JXTB01000387">
    <property type="protein sequence ID" value="PON42639.1"/>
    <property type="molecule type" value="Genomic_DNA"/>
</dbReference>
<proteinExistence type="predicted"/>
<gene>
    <name evidence="2" type="ORF">PanWU01x14_280330</name>
</gene>
<dbReference type="AlphaFoldDB" id="A0A2P5B1I2"/>
<protein>
    <submittedName>
        <fullName evidence="2">Uncharacterized protein</fullName>
    </submittedName>
</protein>
<feature type="non-terminal residue" evidence="2">
    <location>
        <position position="83"/>
    </location>
</feature>
<evidence type="ECO:0000256" key="1">
    <source>
        <dbReference type="SAM" id="MobiDB-lite"/>
    </source>
</evidence>
<feature type="region of interest" description="Disordered" evidence="1">
    <location>
        <begin position="61"/>
        <end position="83"/>
    </location>
</feature>